<keyword evidence="3" id="KW-0963">Cytoplasm</keyword>
<evidence type="ECO:0000256" key="2">
    <source>
        <dbReference type="ARBA" id="ARBA00004496"/>
    </source>
</evidence>
<dbReference type="InParanoid" id="D7FXX0"/>
<gene>
    <name evidence="6" type="ORF">Esi_0334_0021</name>
</gene>
<dbReference type="EMBL" id="FN648525">
    <property type="protein sequence ID" value="CBJ32383.1"/>
    <property type="molecule type" value="Genomic_DNA"/>
</dbReference>
<proteinExistence type="predicted"/>
<dbReference type="OMA" id="CYWNRFG"/>
<dbReference type="PANTHER" id="PTHR31661:SF1">
    <property type="entry name" value="CDAN1-INTERACTING NUCLEASE 1"/>
    <property type="match status" value="1"/>
</dbReference>
<dbReference type="OrthoDB" id="1272at2759"/>
<dbReference type="GO" id="GO:0005737">
    <property type="term" value="C:cytoplasm"/>
    <property type="evidence" value="ECO:0007669"/>
    <property type="project" value="UniProtKB-SubCell"/>
</dbReference>
<dbReference type="STRING" id="2880.D7FXX0"/>
<name>D7FXX0_ECTSI</name>
<dbReference type="PANTHER" id="PTHR31661">
    <property type="entry name" value="SIMILAR TO CDNA SEQUENCE BC052040"/>
    <property type="match status" value="1"/>
</dbReference>
<dbReference type="Pfam" id="PF14811">
    <property type="entry name" value="TPD"/>
    <property type="match status" value="1"/>
</dbReference>
<evidence type="ECO:0000256" key="3">
    <source>
        <dbReference type="ARBA" id="ARBA00022490"/>
    </source>
</evidence>
<evidence type="ECO:0000313" key="6">
    <source>
        <dbReference type="EMBL" id="CBJ32383.1"/>
    </source>
</evidence>
<protein>
    <recommendedName>
        <fullName evidence="5">CDAN1-interacting nuclease 1</fullName>
    </recommendedName>
</protein>
<keyword evidence="4" id="KW-0539">Nucleus</keyword>
<dbReference type="eggNOG" id="ENOG502R9SY">
    <property type="taxonomic scope" value="Eukaryota"/>
</dbReference>
<dbReference type="EMBL" id="FN649756">
    <property type="protein sequence ID" value="CBJ32383.1"/>
    <property type="molecule type" value="Genomic_DNA"/>
</dbReference>
<accession>D7FXX0</accession>
<dbReference type="InterPro" id="IPR029404">
    <property type="entry name" value="CDIN1"/>
</dbReference>
<organism evidence="6 7">
    <name type="scientific">Ectocarpus siliculosus</name>
    <name type="common">Brown alga</name>
    <name type="synonym">Conferva siliculosa</name>
    <dbReference type="NCBI Taxonomy" id="2880"/>
    <lineage>
        <taxon>Eukaryota</taxon>
        <taxon>Sar</taxon>
        <taxon>Stramenopiles</taxon>
        <taxon>Ochrophyta</taxon>
        <taxon>PX clade</taxon>
        <taxon>Phaeophyceae</taxon>
        <taxon>Ectocarpales</taxon>
        <taxon>Ectocarpaceae</taxon>
        <taxon>Ectocarpus</taxon>
    </lineage>
</organism>
<dbReference type="AlphaFoldDB" id="D7FXX0"/>
<evidence type="ECO:0000256" key="1">
    <source>
        <dbReference type="ARBA" id="ARBA00004123"/>
    </source>
</evidence>
<dbReference type="Proteomes" id="UP000002630">
    <property type="component" value="Linkage Group LG31"/>
</dbReference>
<keyword evidence="7" id="KW-1185">Reference proteome</keyword>
<evidence type="ECO:0000256" key="4">
    <source>
        <dbReference type="ARBA" id="ARBA00023242"/>
    </source>
</evidence>
<evidence type="ECO:0000256" key="5">
    <source>
        <dbReference type="ARBA" id="ARBA00023480"/>
    </source>
</evidence>
<evidence type="ECO:0000313" key="7">
    <source>
        <dbReference type="Proteomes" id="UP000002630"/>
    </source>
</evidence>
<dbReference type="GO" id="GO:0005634">
    <property type="term" value="C:nucleus"/>
    <property type="evidence" value="ECO:0007669"/>
    <property type="project" value="UniProtKB-SubCell"/>
</dbReference>
<reference evidence="6 7" key="1">
    <citation type="journal article" date="2010" name="Nature">
        <title>The Ectocarpus genome and the independent evolution of multicellularity in brown algae.</title>
        <authorList>
            <person name="Cock J.M."/>
            <person name="Sterck L."/>
            <person name="Rouze P."/>
            <person name="Scornet D."/>
            <person name="Allen A.E."/>
            <person name="Amoutzias G."/>
            <person name="Anthouard V."/>
            <person name="Artiguenave F."/>
            <person name="Aury J.M."/>
            <person name="Badger J.H."/>
            <person name="Beszteri B."/>
            <person name="Billiau K."/>
            <person name="Bonnet E."/>
            <person name="Bothwell J.H."/>
            <person name="Bowler C."/>
            <person name="Boyen C."/>
            <person name="Brownlee C."/>
            <person name="Carrano C.J."/>
            <person name="Charrier B."/>
            <person name="Cho G.Y."/>
            <person name="Coelho S.M."/>
            <person name="Collen J."/>
            <person name="Corre E."/>
            <person name="Da Silva C."/>
            <person name="Delage L."/>
            <person name="Delaroque N."/>
            <person name="Dittami S.M."/>
            <person name="Doulbeau S."/>
            <person name="Elias M."/>
            <person name="Farnham G."/>
            <person name="Gachon C.M."/>
            <person name="Gschloessl B."/>
            <person name="Heesch S."/>
            <person name="Jabbari K."/>
            <person name="Jubin C."/>
            <person name="Kawai H."/>
            <person name="Kimura K."/>
            <person name="Kloareg B."/>
            <person name="Kupper F.C."/>
            <person name="Lang D."/>
            <person name="Le Bail A."/>
            <person name="Leblanc C."/>
            <person name="Lerouge P."/>
            <person name="Lohr M."/>
            <person name="Lopez P.J."/>
            <person name="Martens C."/>
            <person name="Maumus F."/>
            <person name="Michel G."/>
            <person name="Miranda-Saavedra D."/>
            <person name="Morales J."/>
            <person name="Moreau H."/>
            <person name="Motomura T."/>
            <person name="Nagasato C."/>
            <person name="Napoli C.A."/>
            <person name="Nelson D.R."/>
            <person name="Nyvall-Collen P."/>
            <person name="Peters A.F."/>
            <person name="Pommier C."/>
            <person name="Potin P."/>
            <person name="Poulain J."/>
            <person name="Quesneville H."/>
            <person name="Read B."/>
            <person name="Rensing S.A."/>
            <person name="Ritter A."/>
            <person name="Rousvoal S."/>
            <person name="Samanta M."/>
            <person name="Samson G."/>
            <person name="Schroeder D.C."/>
            <person name="Segurens B."/>
            <person name="Strittmatter M."/>
            <person name="Tonon T."/>
            <person name="Tregear J.W."/>
            <person name="Valentin K."/>
            <person name="von Dassow P."/>
            <person name="Yamagishi T."/>
            <person name="Van de Peer Y."/>
            <person name="Wincker P."/>
        </authorList>
    </citation>
    <scope>NUCLEOTIDE SEQUENCE [LARGE SCALE GENOMIC DNA]</scope>
    <source>
        <strain evidence="7">Ec32 / CCAP1310/4</strain>
    </source>
</reference>
<sequence>MLKADYHRAVALCKASIDGGFDLTTSHTSVESLPYDALQSLRRQMFSRHIRKVDWRCKQRTKEFLTQYRKGSRIIDIARQPGLRYSPYLMARILVGALEPGAAIAQLMRTPSLILDERLRREVEECISDDRDYSPHLDRVRRGVGAEYEFVLQQKLRARGVAFESESDLRQKGAYKTPDMLLQTPMAVKGPRNEWVIVSWIDSKAMFGDEHTYVQEHQSQLLSYVNRYGPGLVIYWFGYVETLVSPEFDGYKKDIMVKADFPSPIMLPDGQVL</sequence>
<comment type="subcellular location">
    <subcellularLocation>
        <location evidence="2">Cytoplasm</location>
    </subcellularLocation>
    <subcellularLocation>
        <location evidence="1">Nucleus</location>
    </subcellularLocation>
</comment>